<sequence>MAVVQVTPAFSFGGGSTCDVKCTNVNGTPCKGAFAMHGTYGTGVYVRLDFLSMLPQNFQQICAGYMPLFLGGTQYVPNAAACTSMSYYPTGGNTTGATFQLNITDDSAVFTPPDWGRAPERIICSNVTVEVEGSGGRALCLKL</sequence>
<gene>
    <name evidence="1" type="ORF">WJX81_005715</name>
</gene>
<name>A0AAW1RM44_9CHLO</name>
<evidence type="ECO:0000313" key="1">
    <source>
        <dbReference type="EMBL" id="KAK9834877.1"/>
    </source>
</evidence>
<protein>
    <submittedName>
        <fullName evidence="1">Uncharacterized protein</fullName>
    </submittedName>
</protein>
<proteinExistence type="predicted"/>
<dbReference type="Proteomes" id="UP001445335">
    <property type="component" value="Unassembled WGS sequence"/>
</dbReference>
<reference evidence="1 2" key="1">
    <citation type="journal article" date="2024" name="Nat. Commun.">
        <title>Phylogenomics reveals the evolutionary origins of lichenization in chlorophyte algae.</title>
        <authorList>
            <person name="Puginier C."/>
            <person name="Libourel C."/>
            <person name="Otte J."/>
            <person name="Skaloud P."/>
            <person name="Haon M."/>
            <person name="Grisel S."/>
            <person name="Petersen M."/>
            <person name="Berrin J.G."/>
            <person name="Delaux P.M."/>
            <person name="Dal Grande F."/>
            <person name="Keller J."/>
        </authorList>
    </citation>
    <scope>NUCLEOTIDE SEQUENCE [LARGE SCALE GENOMIC DNA]</scope>
    <source>
        <strain evidence="1 2">SAG 245.80</strain>
    </source>
</reference>
<accession>A0AAW1RM44</accession>
<organism evidence="1 2">
    <name type="scientific">Elliptochloris bilobata</name>
    <dbReference type="NCBI Taxonomy" id="381761"/>
    <lineage>
        <taxon>Eukaryota</taxon>
        <taxon>Viridiplantae</taxon>
        <taxon>Chlorophyta</taxon>
        <taxon>core chlorophytes</taxon>
        <taxon>Trebouxiophyceae</taxon>
        <taxon>Trebouxiophyceae incertae sedis</taxon>
        <taxon>Elliptochloris clade</taxon>
        <taxon>Elliptochloris</taxon>
    </lineage>
</organism>
<evidence type="ECO:0000313" key="2">
    <source>
        <dbReference type="Proteomes" id="UP001445335"/>
    </source>
</evidence>
<dbReference type="EMBL" id="JALJOU010000031">
    <property type="protein sequence ID" value="KAK9834877.1"/>
    <property type="molecule type" value="Genomic_DNA"/>
</dbReference>
<keyword evidence="2" id="KW-1185">Reference proteome</keyword>
<comment type="caution">
    <text evidence="1">The sequence shown here is derived from an EMBL/GenBank/DDBJ whole genome shotgun (WGS) entry which is preliminary data.</text>
</comment>
<dbReference type="AlphaFoldDB" id="A0AAW1RM44"/>